<gene>
    <name evidence="3" type="ORF">NQZ67_16800</name>
</gene>
<evidence type="ECO:0000313" key="3">
    <source>
        <dbReference type="EMBL" id="MCR2805550.1"/>
    </source>
</evidence>
<dbReference type="PANTHER" id="PTHR35848:SF6">
    <property type="entry name" value="CUPIN TYPE-2 DOMAIN-CONTAINING PROTEIN"/>
    <property type="match status" value="1"/>
</dbReference>
<dbReference type="InterPro" id="IPR051610">
    <property type="entry name" value="GPI/OXD"/>
</dbReference>
<proteinExistence type="predicted"/>
<feature type="domain" description="Cupin type-2" evidence="2">
    <location>
        <begin position="33"/>
        <end position="99"/>
    </location>
</feature>
<dbReference type="InterPro" id="IPR014710">
    <property type="entry name" value="RmlC-like_jellyroll"/>
</dbReference>
<dbReference type="GO" id="GO:0046872">
    <property type="term" value="F:metal ion binding"/>
    <property type="evidence" value="ECO:0007669"/>
    <property type="project" value="UniProtKB-KW"/>
</dbReference>
<comment type="caution">
    <text evidence="3">The sequence shown here is derived from an EMBL/GenBank/DDBJ whole genome shotgun (WGS) entry which is preliminary data.</text>
</comment>
<dbReference type="EMBL" id="JANIPJ010000012">
    <property type="protein sequence ID" value="MCR2805550.1"/>
    <property type="molecule type" value="Genomic_DNA"/>
</dbReference>
<evidence type="ECO:0000259" key="2">
    <source>
        <dbReference type="Pfam" id="PF07883"/>
    </source>
</evidence>
<dbReference type="RefSeq" id="WP_257448120.1">
    <property type="nucleotide sequence ID" value="NZ_JANIPJ010000012.1"/>
</dbReference>
<dbReference type="SUPFAM" id="SSF51182">
    <property type="entry name" value="RmlC-like cupins"/>
    <property type="match status" value="1"/>
</dbReference>
<dbReference type="Pfam" id="PF07883">
    <property type="entry name" value="Cupin_2"/>
    <property type="match status" value="1"/>
</dbReference>
<keyword evidence="1" id="KW-0479">Metal-binding</keyword>
<protein>
    <submittedName>
        <fullName evidence="3">Cupin domain-containing protein</fullName>
    </submittedName>
</protein>
<organism evidence="3 4">
    <name type="scientific">Paenibacillus soyae</name>
    <dbReference type="NCBI Taxonomy" id="2969249"/>
    <lineage>
        <taxon>Bacteria</taxon>
        <taxon>Bacillati</taxon>
        <taxon>Bacillota</taxon>
        <taxon>Bacilli</taxon>
        <taxon>Bacillales</taxon>
        <taxon>Paenibacillaceae</taxon>
        <taxon>Paenibacillus</taxon>
    </lineage>
</organism>
<sequence>MHKLDLLGLIVDMHEFDSSYKEFLKVPAMSAGIYKLPAGSSDQQQPHSEDELYYVLRGHGRFHMAGEDCEAVEGTILFVPAHVEHRFHSITEELLILVVFAPAEYSNRKE</sequence>
<keyword evidence="4" id="KW-1185">Reference proteome</keyword>
<dbReference type="InterPro" id="IPR013096">
    <property type="entry name" value="Cupin_2"/>
</dbReference>
<dbReference type="PANTHER" id="PTHR35848">
    <property type="entry name" value="OXALATE-BINDING PROTEIN"/>
    <property type="match status" value="1"/>
</dbReference>
<evidence type="ECO:0000313" key="4">
    <source>
        <dbReference type="Proteomes" id="UP001141950"/>
    </source>
</evidence>
<accession>A0A9X2S9Y3</accession>
<name>A0A9X2S9Y3_9BACL</name>
<dbReference type="Proteomes" id="UP001141950">
    <property type="component" value="Unassembled WGS sequence"/>
</dbReference>
<dbReference type="Gene3D" id="2.60.120.10">
    <property type="entry name" value="Jelly Rolls"/>
    <property type="match status" value="1"/>
</dbReference>
<dbReference type="AlphaFoldDB" id="A0A9X2S9Y3"/>
<evidence type="ECO:0000256" key="1">
    <source>
        <dbReference type="ARBA" id="ARBA00022723"/>
    </source>
</evidence>
<dbReference type="InterPro" id="IPR011051">
    <property type="entry name" value="RmlC_Cupin_sf"/>
</dbReference>
<reference evidence="3" key="1">
    <citation type="submission" date="2022-08" db="EMBL/GenBank/DDBJ databases">
        <title>The genomic sequence of strain Paenibacillus sp. SCIV0701.</title>
        <authorList>
            <person name="Zhao H."/>
        </authorList>
    </citation>
    <scope>NUCLEOTIDE SEQUENCE</scope>
    <source>
        <strain evidence="3">SCIV0701</strain>
    </source>
</reference>